<sequence length="137" mass="14576">MCEPCTGCRFSSCLSAQFSFAPEVRREVSIRSDSPTGRRIPKRVQGTSQRKLAFPPLAFSILFTNKSVFYSGEIGKEPAGLSPASLCNLGGDWHPLGTPECWGRQAAPTSLCTGRAGHQGGLDPICKSCHSVGLACS</sequence>
<reference evidence="1" key="2">
    <citation type="journal article" date="2000" name="Genome Res.">
        <title>Normalization and subtraction of cap-trapper-selected cDNAs to prepare full-length cDNA libraries for rapid discovery of new genes.</title>
        <authorList>
            <person name="Carninci P."/>
            <person name="Shibata Y."/>
            <person name="Hayatsu N."/>
            <person name="Sugahara Y."/>
            <person name="Shibata K."/>
            <person name="Itoh M."/>
            <person name="Konno H."/>
            <person name="Okazaki Y."/>
            <person name="Muramatsu M."/>
            <person name="Hayashizaki Y."/>
        </authorList>
    </citation>
    <scope>NUCLEOTIDE SEQUENCE</scope>
    <source>
        <strain evidence="1">C57BL/6J</strain>
        <tissue evidence="1">Eyeball</tissue>
    </source>
</reference>
<organism evidence="1">
    <name type="scientific">Mus musculus</name>
    <name type="common">Mouse</name>
    <dbReference type="NCBI Taxonomy" id="10090"/>
    <lineage>
        <taxon>Eukaryota</taxon>
        <taxon>Metazoa</taxon>
        <taxon>Chordata</taxon>
        <taxon>Craniata</taxon>
        <taxon>Vertebrata</taxon>
        <taxon>Euteleostomi</taxon>
        <taxon>Mammalia</taxon>
        <taxon>Eutheria</taxon>
        <taxon>Euarchontoglires</taxon>
        <taxon>Glires</taxon>
        <taxon>Rodentia</taxon>
        <taxon>Myomorpha</taxon>
        <taxon>Muroidea</taxon>
        <taxon>Muridae</taxon>
        <taxon>Murinae</taxon>
        <taxon>Mus</taxon>
        <taxon>Mus</taxon>
    </lineage>
</organism>
<feature type="non-terminal residue" evidence="1">
    <location>
        <position position="137"/>
    </location>
</feature>
<reference evidence="1" key="4">
    <citation type="journal article" date="2001" name="Nature">
        <title>Functional annotation of a full-length mouse cDNA collection.</title>
        <authorList>
            <consortium name="The RIKEN Genome Exploration Research Group Phase II Team and the FANTOM Consortium"/>
        </authorList>
    </citation>
    <scope>NUCLEOTIDE SEQUENCE</scope>
    <source>
        <strain evidence="1">C57BL/6J</strain>
        <tissue evidence="1">Eyeball</tissue>
    </source>
</reference>
<reference evidence="1" key="5">
    <citation type="journal article" date="2002" name="Nature">
        <title>Analysis of the mouse transcriptome based on functional annotation of 60,770 full-length cDNAs.</title>
        <authorList>
            <consortium name="The FANTOM Consortium and the RIKEN Genome Exploration Research Group Phase I and II Team"/>
        </authorList>
    </citation>
    <scope>NUCLEOTIDE SEQUENCE</scope>
    <source>
        <strain evidence="1">C57BL/6J</strain>
        <tissue evidence="1">Eyeball</tissue>
    </source>
</reference>
<name>Q3UQU9_MOUSE</name>
<reference evidence="1" key="1">
    <citation type="journal article" date="1999" name="Methods Enzymol.">
        <title>High-efficiency full-length cDNA cloning.</title>
        <authorList>
            <person name="Carninci P."/>
            <person name="Hayashizaki Y."/>
        </authorList>
    </citation>
    <scope>NUCLEOTIDE SEQUENCE</scope>
    <source>
        <strain evidence="1">C57BL/6J</strain>
        <tissue evidence="1">Eyeball</tissue>
    </source>
</reference>
<dbReference type="iPTMnet" id="Q3UQU9"/>
<reference evidence="1" key="3">
    <citation type="journal article" date="2000" name="Genome Res.">
        <title>RIKEN integrated sequence analysis (RISA) system--384-format sequencing pipeline with 384 multicapillary sequencer.</title>
        <authorList>
            <person name="Shibata K."/>
            <person name="Itoh M."/>
            <person name="Aizawa K."/>
            <person name="Nagaoka S."/>
            <person name="Sasaki N."/>
            <person name="Carninci P."/>
            <person name="Konno H."/>
            <person name="Akiyama J."/>
            <person name="Nishi K."/>
            <person name="Kitsunai T."/>
            <person name="Tashiro H."/>
            <person name="Itoh M."/>
            <person name="Sumi N."/>
            <person name="Ishii Y."/>
            <person name="Nakamura S."/>
            <person name="Hazama M."/>
            <person name="Nishine T."/>
            <person name="Harada A."/>
            <person name="Yamamoto R."/>
            <person name="Matsumoto H."/>
            <person name="Sakaguchi S."/>
            <person name="Ikegami T."/>
            <person name="Kashiwagi K."/>
            <person name="Fujiwake S."/>
            <person name="Inoue K."/>
            <person name="Togawa Y."/>
            <person name="Izawa M."/>
            <person name="Ohara E."/>
            <person name="Watahiki M."/>
            <person name="Yoneda Y."/>
            <person name="Ishikawa T."/>
            <person name="Ozawa K."/>
            <person name="Tanaka T."/>
            <person name="Matsuura S."/>
            <person name="Kawai J."/>
            <person name="Okazaki Y."/>
            <person name="Muramatsu M."/>
            <person name="Inoue Y."/>
            <person name="Kira A."/>
            <person name="Hayashizaki Y."/>
        </authorList>
    </citation>
    <scope>NUCLEOTIDE SEQUENCE</scope>
    <source>
        <strain evidence="1">C57BL/6J</strain>
        <tissue evidence="1">Eyeball</tissue>
    </source>
</reference>
<evidence type="ECO:0000313" key="1">
    <source>
        <dbReference type="EMBL" id="BAE24939.1"/>
    </source>
</evidence>
<reference evidence="1" key="7">
    <citation type="journal article" date="2005" name="Science">
        <title>The Transcriptional Landscape of the Mammalian Genome.</title>
        <authorList>
            <consortium name="The FANTOM Consortium"/>
            <consortium name="Riken Genome Exploration Research Group and Genome Science Group (Genome Network Project Core Group)"/>
        </authorList>
    </citation>
    <scope>NUCLEOTIDE SEQUENCE</scope>
    <source>
        <strain evidence="1">C57BL/6J</strain>
        <tissue evidence="1">Eyeball</tissue>
    </source>
</reference>
<reference evidence="1" key="6">
    <citation type="submission" date="2004-03" db="EMBL/GenBank/DDBJ databases">
        <authorList>
            <person name="Arakawa T."/>
            <person name="Carninci P."/>
            <person name="Fukuda S."/>
            <person name="Hashizume W."/>
            <person name="Hayashida K."/>
            <person name="Hori F."/>
            <person name="Iida J."/>
            <person name="Imamura K."/>
            <person name="Imotani K."/>
            <person name="Itoh M."/>
            <person name="Kanagawa S."/>
            <person name="Kawai J."/>
            <person name="Kojima M."/>
            <person name="Konno H."/>
            <person name="Murata M."/>
            <person name="Nakamura M."/>
            <person name="Ninomiya N."/>
            <person name="Nishiyori H."/>
            <person name="Nomura K."/>
            <person name="Ohno M."/>
            <person name="Sakazume N."/>
            <person name="Sano H."/>
            <person name="Sasaki D."/>
            <person name="Shibata K."/>
            <person name="Shiraki T."/>
            <person name="Tagami M."/>
            <person name="Tagami Y."/>
            <person name="Waki K."/>
            <person name="Watahiki A."/>
            <person name="Muramatsu M."/>
            <person name="Hayashizaki Y."/>
        </authorList>
    </citation>
    <scope>NUCLEOTIDE SEQUENCE</scope>
    <source>
        <strain evidence="1">C57BL/6J</strain>
        <tissue evidence="1">Eyeball</tissue>
    </source>
</reference>
<dbReference type="PhosphoSitePlus" id="Q3UQU9"/>
<reference evidence="1" key="8">
    <citation type="journal article" date="2005" name="Science">
        <title>Antisense Transcription in the Mammalian Transcriptome.</title>
        <authorList>
            <consortium name="RIKEN Genome Exploration Research Group and Genome Science Group (Genome Network Project Core Group) and the FANTOM Consortium"/>
        </authorList>
    </citation>
    <scope>NUCLEOTIDE SEQUENCE</scope>
    <source>
        <strain evidence="1">C57BL/6J</strain>
        <tissue evidence="1">Eyeball</tissue>
    </source>
</reference>
<protein>
    <submittedName>
        <fullName evidence="1">Uncharacterized protein</fullName>
    </submittedName>
</protein>
<dbReference type="AlphaFoldDB" id="Q3UQU9"/>
<dbReference type="EMBL" id="AK142119">
    <property type="protein sequence ID" value="BAE24939.1"/>
    <property type="molecule type" value="mRNA"/>
</dbReference>
<accession>Q3UQU9</accession>
<proteinExistence type="evidence at transcript level"/>